<name>A0AAE3JIZ1_9SPIR</name>
<feature type="binding site" evidence="10">
    <location>
        <position position="68"/>
    </location>
    <ligand>
        <name>substrate</name>
    </ligand>
</feature>
<evidence type="ECO:0000256" key="8">
    <source>
        <dbReference type="ARBA" id="ARBA00051875"/>
    </source>
</evidence>
<feature type="active site" description="Proton acceptor" evidence="10">
    <location>
        <position position="67"/>
    </location>
</feature>
<comment type="catalytic activity">
    <reaction evidence="8 10">
        <text>dITP + H2O = dIMP + diphosphate + H(+)</text>
        <dbReference type="Rhea" id="RHEA:28342"/>
        <dbReference type="ChEBI" id="CHEBI:15377"/>
        <dbReference type="ChEBI" id="CHEBI:15378"/>
        <dbReference type="ChEBI" id="CHEBI:33019"/>
        <dbReference type="ChEBI" id="CHEBI:61194"/>
        <dbReference type="ChEBI" id="CHEBI:61382"/>
        <dbReference type="EC" id="3.6.1.66"/>
    </reaction>
</comment>
<dbReference type="PANTHER" id="PTHR11067">
    <property type="entry name" value="INOSINE TRIPHOSPHATE PYROPHOSPHATASE/HAM1 PROTEIN"/>
    <property type="match status" value="1"/>
</dbReference>
<comment type="cofactor">
    <cofactor evidence="10">
        <name>Mg(2+)</name>
        <dbReference type="ChEBI" id="CHEBI:18420"/>
    </cofactor>
    <text evidence="10">Binds 1 Mg(2+) ion per subunit.</text>
</comment>
<feature type="binding site" evidence="10">
    <location>
        <position position="67"/>
    </location>
    <ligand>
        <name>Mg(2+)</name>
        <dbReference type="ChEBI" id="CHEBI:18420"/>
    </ligand>
</feature>
<dbReference type="SUPFAM" id="SSF52972">
    <property type="entry name" value="ITPase-like"/>
    <property type="match status" value="1"/>
</dbReference>
<evidence type="ECO:0000256" key="9">
    <source>
        <dbReference type="ARBA" id="ARBA00052017"/>
    </source>
</evidence>
<evidence type="ECO:0000256" key="6">
    <source>
        <dbReference type="ARBA" id="ARBA00022842"/>
    </source>
</evidence>
<evidence type="ECO:0000256" key="7">
    <source>
        <dbReference type="ARBA" id="ARBA00023080"/>
    </source>
</evidence>
<gene>
    <name evidence="12" type="primary">rdgB</name>
    <name evidence="12" type="ORF">K7J14_09150</name>
</gene>
<dbReference type="EMBL" id="JAINWA010000003">
    <property type="protein sequence ID" value="MCD1654868.1"/>
    <property type="molecule type" value="Genomic_DNA"/>
</dbReference>
<feature type="binding site" evidence="10">
    <location>
        <begin position="7"/>
        <end position="12"/>
    </location>
    <ligand>
        <name>substrate</name>
    </ligand>
</feature>
<dbReference type="GO" id="GO:0000166">
    <property type="term" value="F:nucleotide binding"/>
    <property type="evidence" value="ECO:0007669"/>
    <property type="project" value="UniProtKB-KW"/>
</dbReference>
<reference evidence="12" key="1">
    <citation type="submission" date="2021-08" db="EMBL/GenBank/DDBJ databases">
        <title>Comparative analyses of Brucepasteria parasyntrophica and Teretinema zuelzerae.</title>
        <authorList>
            <person name="Song Y."/>
            <person name="Brune A."/>
        </authorList>
    </citation>
    <scope>NUCLEOTIDE SEQUENCE</scope>
    <source>
        <strain evidence="12">DSM 1903</strain>
    </source>
</reference>
<evidence type="ECO:0000256" key="4">
    <source>
        <dbReference type="ARBA" id="ARBA00022741"/>
    </source>
</evidence>
<organism evidence="12 13">
    <name type="scientific">Teretinema zuelzerae</name>
    <dbReference type="NCBI Taxonomy" id="156"/>
    <lineage>
        <taxon>Bacteria</taxon>
        <taxon>Pseudomonadati</taxon>
        <taxon>Spirochaetota</taxon>
        <taxon>Spirochaetia</taxon>
        <taxon>Spirochaetales</taxon>
        <taxon>Treponemataceae</taxon>
        <taxon>Teretinema</taxon>
    </lineage>
</organism>
<dbReference type="GO" id="GO:0036222">
    <property type="term" value="F:XTP diphosphatase activity"/>
    <property type="evidence" value="ECO:0007669"/>
    <property type="project" value="UniProtKB-UniRule"/>
</dbReference>
<protein>
    <recommendedName>
        <fullName evidence="10">dITP/XTP pyrophosphatase</fullName>
        <ecNumber evidence="10">3.6.1.66</ecNumber>
    </recommendedName>
    <alternativeName>
        <fullName evidence="10">Non-canonical purine NTP pyrophosphatase</fullName>
    </alternativeName>
    <alternativeName>
        <fullName evidence="10">Non-standard purine NTP pyrophosphatase</fullName>
    </alternativeName>
    <alternativeName>
        <fullName evidence="10">Nucleoside-triphosphate diphosphatase</fullName>
    </alternativeName>
    <alternativeName>
        <fullName evidence="10">Nucleoside-triphosphate pyrophosphatase</fullName>
        <shortName evidence="10">NTPase</shortName>
    </alternativeName>
</protein>
<dbReference type="GO" id="GO:0009146">
    <property type="term" value="P:purine nucleoside triphosphate catabolic process"/>
    <property type="evidence" value="ECO:0007669"/>
    <property type="project" value="UniProtKB-UniRule"/>
</dbReference>
<evidence type="ECO:0000256" key="2">
    <source>
        <dbReference type="ARBA" id="ARBA00011738"/>
    </source>
</evidence>
<sequence>MKIYFASGNAHKREELSRILAPHSIVIPPDEGIAFDPEETAADFFGNALIKAKALFDLVGKPVLADDSGICVDALGGAPGVLSARYGSDNGIKLTDYERNQLLLSNMKGIKERSCRFVCNMILYLGKDRFYSVQETLEGTLIDELRGSGGFGYDPLVLVEERGLTVAELPAGEKDAVSHRGKAARRILQLLDE</sequence>
<keyword evidence="4 10" id="KW-0547">Nucleotide-binding</keyword>
<evidence type="ECO:0000256" key="11">
    <source>
        <dbReference type="RuleBase" id="RU003781"/>
    </source>
</evidence>
<evidence type="ECO:0000256" key="1">
    <source>
        <dbReference type="ARBA" id="ARBA00008023"/>
    </source>
</evidence>
<dbReference type="Gene3D" id="3.90.950.10">
    <property type="match status" value="1"/>
</dbReference>
<keyword evidence="5 10" id="KW-0378">Hydrolase</keyword>
<feature type="binding site" evidence="10">
    <location>
        <begin position="151"/>
        <end position="154"/>
    </location>
    <ligand>
        <name>substrate</name>
    </ligand>
</feature>
<dbReference type="AlphaFoldDB" id="A0AAE3JIZ1"/>
<evidence type="ECO:0000313" key="12">
    <source>
        <dbReference type="EMBL" id="MCD1654868.1"/>
    </source>
</evidence>
<dbReference type="GO" id="GO:0009117">
    <property type="term" value="P:nucleotide metabolic process"/>
    <property type="evidence" value="ECO:0007669"/>
    <property type="project" value="UniProtKB-KW"/>
</dbReference>
<comment type="similarity">
    <text evidence="1 10 11">Belongs to the HAM1 NTPase family.</text>
</comment>
<accession>A0AAE3JIZ1</accession>
<dbReference type="Pfam" id="PF01725">
    <property type="entry name" value="Ham1p_like"/>
    <property type="match status" value="1"/>
</dbReference>
<dbReference type="Proteomes" id="UP001198163">
    <property type="component" value="Unassembled WGS sequence"/>
</dbReference>
<dbReference type="InterPro" id="IPR002637">
    <property type="entry name" value="RdgB/HAM1"/>
</dbReference>
<dbReference type="EC" id="3.6.1.66" evidence="10"/>
<proteinExistence type="inferred from homology"/>
<evidence type="ECO:0000313" key="13">
    <source>
        <dbReference type="Proteomes" id="UP001198163"/>
    </source>
</evidence>
<feature type="binding site" evidence="10">
    <location>
        <position position="38"/>
    </location>
    <ligand>
        <name>Mg(2+)</name>
        <dbReference type="ChEBI" id="CHEBI:18420"/>
    </ligand>
</feature>
<comment type="caution">
    <text evidence="12">The sequence shown here is derived from an EMBL/GenBank/DDBJ whole genome shotgun (WGS) entry which is preliminary data.</text>
</comment>
<keyword evidence="3 10" id="KW-0479">Metal-binding</keyword>
<comment type="subunit">
    <text evidence="2 10">Homodimer.</text>
</comment>
<feature type="binding site" evidence="10">
    <location>
        <position position="174"/>
    </location>
    <ligand>
        <name>substrate</name>
    </ligand>
</feature>
<dbReference type="PANTHER" id="PTHR11067:SF9">
    <property type="entry name" value="INOSINE TRIPHOSPHATE PYROPHOSPHATASE"/>
    <property type="match status" value="1"/>
</dbReference>
<dbReference type="GO" id="GO:0046872">
    <property type="term" value="F:metal ion binding"/>
    <property type="evidence" value="ECO:0007669"/>
    <property type="project" value="UniProtKB-KW"/>
</dbReference>
<dbReference type="NCBIfam" id="TIGR00042">
    <property type="entry name" value="RdgB/HAM1 family non-canonical purine NTP pyrophosphatase"/>
    <property type="match status" value="1"/>
</dbReference>
<dbReference type="GO" id="GO:0036220">
    <property type="term" value="F:ITP diphosphatase activity"/>
    <property type="evidence" value="ECO:0007669"/>
    <property type="project" value="UniProtKB-UniRule"/>
</dbReference>
<comment type="catalytic activity">
    <reaction evidence="10">
        <text>ITP + H2O = IMP + diphosphate + H(+)</text>
        <dbReference type="Rhea" id="RHEA:29399"/>
        <dbReference type="ChEBI" id="CHEBI:15377"/>
        <dbReference type="ChEBI" id="CHEBI:15378"/>
        <dbReference type="ChEBI" id="CHEBI:33019"/>
        <dbReference type="ChEBI" id="CHEBI:58053"/>
        <dbReference type="ChEBI" id="CHEBI:61402"/>
        <dbReference type="EC" id="3.6.1.66"/>
    </reaction>
</comment>
<dbReference type="RefSeq" id="WP_230755493.1">
    <property type="nucleotide sequence ID" value="NZ_JAINWA010000003.1"/>
</dbReference>
<keyword evidence="7 10" id="KW-0546">Nucleotide metabolism</keyword>
<evidence type="ECO:0000256" key="3">
    <source>
        <dbReference type="ARBA" id="ARBA00022723"/>
    </source>
</evidence>
<comment type="function">
    <text evidence="10">Pyrophosphatase that catalyzes the hydrolysis of nucleoside triphosphates to their monophosphate derivatives, with a high preference for the non-canonical purine nucleotides XTP (xanthosine triphosphate), dITP (deoxyinosine triphosphate) and ITP. Seems to function as a house-cleaning enzyme that removes non-canonical purine nucleotides from the nucleotide pool, thus preventing their incorporation into DNA/RNA and avoiding chromosomal lesions.</text>
</comment>
<dbReference type="InterPro" id="IPR029001">
    <property type="entry name" value="ITPase-like_fam"/>
</dbReference>
<dbReference type="GO" id="GO:0017111">
    <property type="term" value="F:ribonucleoside triphosphate phosphatase activity"/>
    <property type="evidence" value="ECO:0007669"/>
    <property type="project" value="InterPro"/>
</dbReference>
<dbReference type="GO" id="GO:0005829">
    <property type="term" value="C:cytosol"/>
    <property type="evidence" value="ECO:0007669"/>
    <property type="project" value="TreeGrafter"/>
</dbReference>
<keyword evidence="13" id="KW-1185">Reference proteome</keyword>
<dbReference type="FunFam" id="3.90.950.10:FF:000001">
    <property type="entry name" value="dITP/XTP pyrophosphatase"/>
    <property type="match status" value="1"/>
</dbReference>
<dbReference type="InterPro" id="IPR020922">
    <property type="entry name" value="dITP/XTP_pyrophosphatase"/>
</dbReference>
<evidence type="ECO:0000256" key="10">
    <source>
        <dbReference type="HAMAP-Rule" id="MF_01405"/>
    </source>
</evidence>
<evidence type="ECO:0000256" key="5">
    <source>
        <dbReference type="ARBA" id="ARBA00022801"/>
    </source>
</evidence>
<dbReference type="CDD" id="cd00515">
    <property type="entry name" value="HAM1"/>
    <property type="match status" value="1"/>
</dbReference>
<dbReference type="GO" id="GO:0035870">
    <property type="term" value="F:dITP diphosphatase activity"/>
    <property type="evidence" value="ECO:0007669"/>
    <property type="project" value="UniProtKB-UniRule"/>
</dbReference>
<dbReference type="HAMAP" id="MF_01405">
    <property type="entry name" value="Non_canon_purine_NTPase"/>
    <property type="match status" value="1"/>
</dbReference>
<comment type="catalytic activity">
    <reaction evidence="9 10">
        <text>XTP + H2O = XMP + diphosphate + H(+)</text>
        <dbReference type="Rhea" id="RHEA:28610"/>
        <dbReference type="ChEBI" id="CHEBI:15377"/>
        <dbReference type="ChEBI" id="CHEBI:15378"/>
        <dbReference type="ChEBI" id="CHEBI:33019"/>
        <dbReference type="ChEBI" id="CHEBI:57464"/>
        <dbReference type="ChEBI" id="CHEBI:61314"/>
        <dbReference type="EC" id="3.6.1.66"/>
    </reaction>
</comment>
<feature type="binding site" evidence="10">
    <location>
        <begin position="179"/>
        <end position="180"/>
    </location>
    <ligand>
        <name>substrate</name>
    </ligand>
</feature>
<keyword evidence="6 10" id="KW-0460">Magnesium</keyword>